<dbReference type="EMBL" id="CAKOGP040000224">
    <property type="protein sequence ID" value="CAJ1932877.1"/>
    <property type="molecule type" value="Genomic_DNA"/>
</dbReference>
<comment type="similarity">
    <text evidence="2 8">Belongs to the MIP/aquaporin (TC 1.A.8) family.</text>
</comment>
<evidence type="ECO:0000256" key="8">
    <source>
        <dbReference type="RuleBase" id="RU000477"/>
    </source>
</evidence>
<proteinExistence type="inferred from homology"/>
<keyword evidence="11" id="KW-1185">Reference proteome</keyword>
<dbReference type="Pfam" id="PF00230">
    <property type="entry name" value="MIP"/>
    <property type="match status" value="1"/>
</dbReference>
<feature type="transmembrane region" description="Helical" evidence="9">
    <location>
        <begin position="12"/>
        <end position="32"/>
    </location>
</feature>
<feature type="transmembrane region" description="Helical" evidence="9">
    <location>
        <begin position="44"/>
        <end position="63"/>
    </location>
</feature>
<dbReference type="InterPro" id="IPR034294">
    <property type="entry name" value="Aquaporin_transptr"/>
</dbReference>
<keyword evidence="5 8" id="KW-0812">Transmembrane</keyword>
<feature type="transmembrane region" description="Helical" evidence="9">
    <location>
        <begin position="93"/>
        <end position="117"/>
    </location>
</feature>
<gene>
    <name evidence="10" type="ORF">CYCCA115_LOCUS3057</name>
</gene>
<dbReference type="Proteomes" id="UP001295423">
    <property type="component" value="Unassembled WGS sequence"/>
</dbReference>
<dbReference type="InterPro" id="IPR022357">
    <property type="entry name" value="MIP_CS"/>
</dbReference>
<dbReference type="PANTHER" id="PTHR19139:SF199">
    <property type="entry name" value="MIP17260P"/>
    <property type="match status" value="1"/>
</dbReference>
<dbReference type="InterPro" id="IPR023271">
    <property type="entry name" value="Aquaporin-like"/>
</dbReference>
<dbReference type="GO" id="GO:0015250">
    <property type="term" value="F:water channel activity"/>
    <property type="evidence" value="ECO:0007669"/>
    <property type="project" value="TreeGrafter"/>
</dbReference>
<keyword evidence="4" id="KW-1003">Cell membrane</keyword>
<comment type="subcellular location">
    <subcellularLocation>
        <location evidence="1">Cell membrane</location>
        <topology evidence="1">Multi-pass membrane protein</topology>
    </subcellularLocation>
</comment>
<keyword evidence="6 9" id="KW-1133">Transmembrane helix</keyword>
<evidence type="ECO:0000256" key="2">
    <source>
        <dbReference type="ARBA" id="ARBA00006175"/>
    </source>
</evidence>
<feature type="transmembrane region" description="Helical" evidence="9">
    <location>
        <begin position="69"/>
        <end position="86"/>
    </location>
</feature>
<accession>A0AAD2CG82</accession>
<evidence type="ECO:0000256" key="1">
    <source>
        <dbReference type="ARBA" id="ARBA00004651"/>
    </source>
</evidence>
<dbReference type="PROSITE" id="PS00221">
    <property type="entry name" value="MIP"/>
    <property type="match status" value="1"/>
</dbReference>
<reference evidence="10" key="1">
    <citation type="submission" date="2023-08" db="EMBL/GenBank/DDBJ databases">
        <authorList>
            <person name="Audoor S."/>
            <person name="Bilcke G."/>
        </authorList>
    </citation>
    <scope>NUCLEOTIDE SEQUENCE</scope>
</reference>
<dbReference type="CDD" id="cd00333">
    <property type="entry name" value="MIP"/>
    <property type="match status" value="1"/>
</dbReference>
<evidence type="ECO:0000256" key="6">
    <source>
        <dbReference type="ARBA" id="ARBA00022989"/>
    </source>
</evidence>
<comment type="caution">
    <text evidence="10">The sequence shown here is derived from an EMBL/GenBank/DDBJ whole genome shotgun (WGS) entry which is preliminary data.</text>
</comment>
<dbReference type="PROSITE" id="PS51257">
    <property type="entry name" value="PROKAR_LIPOPROTEIN"/>
    <property type="match status" value="1"/>
</dbReference>
<evidence type="ECO:0000256" key="4">
    <source>
        <dbReference type="ARBA" id="ARBA00022475"/>
    </source>
</evidence>
<dbReference type="Gene3D" id="1.20.1080.10">
    <property type="entry name" value="Glycerol uptake facilitator protein"/>
    <property type="match status" value="1"/>
</dbReference>
<feature type="transmembrane region" description="Helical" evidence="9">
    <location>
        <begin position="239"/>
        <end position="260"/>
    </location>
</feature>
<dbReference type="PRINTS" id="PR00783">
    <property type="entry name" value="MINTRINSICP"/>
</dbReference>
<dbReference type="PANTHER" id="PTHR19139">
    <property type="entry name" value="AQUAPORIN TRANSPORTER"/>
    <property type="match status" value="1"/>
</dbReference>
<evidence type="ECO:0008006" key="12">
    <source>
        <dbReference type="Google" id="ProtNLM"/>
    </source>
</evidence>
<keyword evidence="3 8" id="KW-0813">Transport</keyword>
<evidence type="ECO:0000256" key="5">
    <source>
        <dbReference type="ARBA" id="ARBA00022692"/>
    </source>
</evidence>
<evidence type="ECO:0000256" key="7">
    <source>
        <dbReference type="ARBA" id="ARBA00023136"/>
    </source>
</evidence>
<feature type="transmembrane region" description="Helical" evidence="9">
    <location>
        <begin position="194"/>
        <end position="219"/>
    </location>
</feature>
<name>A0AAD2CG82_9STRA</name>
<evidence type="ECO:0000313" key="11">
    <source>
        <dbReference type="Proteomes" id="UP001295423"/>
    </source>
</evidence>
<evidence type="ECO:0000256" key="3">
    <source>
        <dbReference type="ARBA" id="ARBA00022448"/>
    </source>
</evidence>
<dbReference type="InterPro" id="IPR000425">
    <property type="entry name" value="MIP"/>
</dbReference>
<organism evidence="10 11">
    <name type="scientific">Cylindrotheca closterium</name>
    <dbReference type="NCBI Taxonomy" id="2856"/>
    <lineage>
        <taxon>Eukaryota</taxon>
        <taxon>Sar</taxon>
        <taxon>Stramenopiles</taxon>
        <taxon>Ochrophyta</taxon>
        <taxon>Bacillariophyta</taxon>
        <taxon>Bacillariophyceae</taxon>
        <taxon>Bacillariophycidae</taxon>
        <taxon>Bacillariales</taxon>
        <taxon>Bacillariaceae</taxon>
        <taxon>Cylindrotheca</taxon>
    </lineage>
</organism>
<keyword evidence="7 9" id="KW-0472">Membrane</keyword>
<evidence type="ECO:0000256" key="9">
    <source>
        <dbReference type="SAM" id="Phobius"/>
    </source>
</evidence>
<sequence length="314" mass="32861">MAIKNPLTKAIFAEFIATALFVWIGCGSAIATNKWGAVSSGADLLTIAIAFGFAITLLAYSIGGVSGGHINPAVSFAVFIVGGIDFKTMACYILAQFGGAVTGALLLWGCAISLTLACDDYEDPSSVPVCAASALPDGRDGYGPPFGLGVNSLSPRVGLGSGFMIEVMGTYLLVFTVCMSAIHKKSAAGNAAPIAIGWSVMMAHIVLVPFTGCGINPARSFGPMFINSIGGVNPWTKGWWIYYVAPFVGAAIAAMTYKIIFAEEEEEQVKEGGSLATEAEHERKPSVDDIEVGKESLAANIYKNAFAEDEEEDL</sequence>
<dbReference type="AlphaFoldDB" id="A0AAD2CG82"/>
<evidence type="ECO:0000313" key="10">
    <source>
        <dbReference type="EMBL" id="CAJ1932877.1"/>
    </source>
</evidence>
<protein>
    <recommendedName>
        <fullName evidence="12">Aquaporin</fullName>
    </recommendedName>
</protein>
<dbReference type="GO" id="GO:0005886">
    <property type="term" value="C:plasma membrane"/>
    <property type="evidence" value="ECO:0007669"/>
    <property type="project" value="UniProtKB-SubCell"/>
</dbReference>
<dbReference type="SUPFAM" id="SSF81338">
    <property type="entry name" value="Aquaporin-like"/>
    <property type="match status" value="1"/>
</dbReference>
<feature type="transmembrane region" description="Helical" evidence="9">
    <location>
        <begin position="163"/>
        <end position="182"/>
    </location>
</feature>